<keyword evidence="3" id="KW-1185">Reference proteome</keyword>
<organism evidence="2 3">
    <name type="scientific">Streptomyces ovatisporus</name>
    <dbReference type="NCBI Taxonomy" id="1128682"/>
    <lineage>
        <taxon>Bacteria</taxon>
        <taxon>Bacillati</taxon>
        <taxon>Actinomycetota</taxon>
        <taxon>Actinomycetes</taxon>
        <taxon>Kitasatosporales</taxon>
        <taxon>Streptomycetaceae</taxon>
        <taxon>Streptomyces</taxon>
    </lineage>
</organism>
<dbReference type="Proteomes" id="UP001595997">
    <property type="component" value="Unassembled WGS sequence"/>
</dbReference>
<evidence type="ECO:0008006" key="4">
    <source>
        <dbReference type="Google" id="ProtNLM"/>
    </source>
</evidence>
<evidence type="ECO:0000313" key="2">
    <source>
        <dbReference type="EMBL" id="MFC4496126.1"/>
    </source>
</evidence>
<accession>A0ABV9AB02</accession>
<keyword evidence="1" id="KW-0472">Membrane</keyword>
<comment type="caution">
    <text evidence="2">The sequence shown here is derived from an EMBL/GenBank/DDBJ whole genome shotgun (WGS) entry which is preliminary data.</text>
</comment>
<dbReference type="RefSeq" id="WP_386449875.1">
    <property type="nucleotide sequence ID" value="NZ_JBHSFH010000010.1"/>
</dbReference>
<reference evidence="3" key="1">
    <citation type="journal article" date="2019" name="Int. J. Syst. Evol. Microbiol.">
        <title>The Global Catalogue of Microorganisms (GCM) 10K type strain sequencing project: providing services to taxonomists for standard genome sequencing and annotation.</title>
        <authorList>
            <consortium name="The Broad Institute Genomics Platform"/>
            <consortium name="The Broad Institute Genome Sequencing Center for Infectious Disease"/>
            <person name="Wu L."/>
            <person name="Ma J."/>
        </authorList>
    </citation>
    <scope>NUCLEOTIDE SEQUENCE [LARGE SCALE GENOMIC DNA]</scope>
    <source>
        <strain evidence="3">CGMCC 4.7357</strain>
    </source>
</reference>
<evidence type="ECO:0000313" key="3">
    <source>
        <dbReference type="Proteomes" id="UP001595997"/>
    </source>
</evidence>
<protein>
    <recommendedName>
        <fullName evidence="4">Transmembrane protein</fullName>
    </recommendedName>
</protein>
<gene>
    <name evidence="2" type="ORF">ACFPA8_18535</name>
</gene>
<sequence>MTGQVHWRYAVLGAGFLGLAAVRTAQGATVWGVVFLAAAAVNAWLAVHEARTAAGRAASAGPPDAAAPQSAALGVEAAEADRSLDGYRTSRGQWKVLAGACLLVGTGLLLVEPLLAVFAGGAALFAVQRARRAGVAVATLQRARLVRE</sequence>
<name>A0ABV9AB02_9ACTN</name>
<keyword evidence="1" id="KW-1133">Transmembrane helix</keyword>
<feature type="transmembrane region" description="Helical" evidence="1">
    <location>
        <begin position="96"/>
        <end position="127"/>
    </location>
</feature>
<dbReference type="EMBL" id="JBHSFH010000010">
    <property type="protein sequence ID" value="MFC4496126.1"/>
    <property type="molecule type" value="Genomic_DNA"/>
</dbReference>
<evidence type="ECO:0000256" key="1">
    <source>
        <dbReference type="SAM" id="Phobius"/>
    </source>
</evidence>
<proteinExistence type="predicted"/>
<keyword evidence="1" id="KW-0812">Transmembrane</keyword>